<evidence type="ECO:0000313" key="10">
    <source>
        <dbReference type="Proteomes" id="UP000030787"/>
    </source>
</evidence>
<dbReference type="InterPro" id="IPR009655">
    <property type="entry name" value="Preflagellin_peptidase_C"/>
</dbReference>
<evidence type="ECO:0000256" key="6">
    <source>
        <dbReference type="SAM" id="Phobius"/>
    </source>
</evidence>
<feature type="transmembrane region" description="Helical" evidence="6">
    <location>
        <begin position="265"/>
        <end position="286"/>
    </location>
</feature>
<keyword evidence="5 6" id="KW-0472">Membrane</keyword>
<dbReference type="GO" id="GO:0005886">
    <property type="term" value="C:plasma membrane"/>
    <property type="evidence" value="ECO:0007669"/>
    <property type="project" value="UniProtKB-SubCell"/>
</dbReference>
<feature type="transmembrane region" description="Helical" evidence="6">
    <location>
        <begin position="36"/>
        <end position="54"/>
    </location>
</feature>
<dbReference type="Pfam" id="PF06847">
    <property type="entry name" value="Arc_PepC_II"/>
    <property type="match status" value="1"/>
</dbReference>
<keyword evidence="2" id="KW-1003">Cell membrane</keyword>
<dbReference type="Gene3D" id="1.20.120.1220">
    <property type="match status" value="2"/>
</dbReference>
<evidence type="ECO:0000256" key="4">
    <source>
        <dbReference type="ARBA" id="ARBA00022989"/>
    </source>
</evidence>
<evidence type="ECO:0000259" key="8">
    <source>
        <dbReference type="Pfam" id="PF06847"/>
    </source>
</evidence>
<evidence type="ECO:0000259" key="7">
    <source>
        <dbReference type="Pfam" id="PF01478"/>
    </source>
</evidence>
<evidence type="ECO:0000313" key="9">
    <source>
        <dbReference type="EMBL" id="AIZ55985.1"/>
    </source>
</evidence>
<keyword evidence="10" id="KW-1185">Reference proteome</keyword>
<proteinExistence type="predicted"/>
<feature type="domain" description="Preflagellin peptidase C-terminal" evidence="8">
    <location>
        <begin position="204"/>
        <end position="280"/>
    </location>
</feature>
<gene>
    <name evidence="9" type="primary">flaK</name>
    <name evidence="9" type="ORF">Mpt1_c00800</name>
</gene>
<sequence>MEVEEILGISAFVITVVALVYASIRDWKEREVPDLPWIILSVIGLVIFLSYSVYLTGFRWEYVLLAAGTGMIIVDIFIDREFNAFIFYFVMAVLFIVPLYDNISEGIFRAWASIPLCYIIFIGMYFASIVRGGADVKCLIALSIVFPLYPFFFGLPVIDIPDNVLSQIFVFSISVLFVAAVLTAPIILYFAVRNSKEEDFSGRMFTGYRMDISKAENADVWPMEDIIDGKLEHIKIPNEEEMGDIYARLKEAGHEKVWVTPMMPFIIFITVAVVIIVLIGNPLFLIF</sequence>
<feature type="transmembrane region" description="Helical" evidence="6">
    <location>
        <begin position="139"/>
        <end position="158"/>
    </location>
</feature>
<accession>A0A0A7LA08</accession>
<feature type="transmembrane region" description="Helical" evidence="6">
    <location>
        <begin position="164"/>
        <end position="192"/>
    </location>
</feature>
<name>A0A0A7LA08_9ARCH</name>
<dbReference type="Pfam" id="PF01478">
    <property type="entry name" value="Peptidase_A24"/>
    <property type="match status" value="1"/>
</dbReference>
<evidence type="ECO:0000256" key="1">
    <source>
        <dbReference type="ARBA" id="ARBA00004651"/>
    </source>
</evidence>
<dbReference type="EMBL" id="CP010070">
    <property type="protein sequence ID" value="AIZ55985.1"/>
    <property type="molecule type" value="Genomic_DNA"/>
</dbReference>
<reference evidence="9 10" key="1">
    <citation type="journal article" date="2014" name="Appl. Environ. Microbiol.">
        <title>Comparative Genome Analysis of 'Candidatus Methanoplasma termitum' Indicates a New Mode of Energy Metabolism in the Seventh Order of Methanogens.</title>
        <authorList>
            <person name="Lang K."/>
            <person name="Schuldes J."/>
            <person name="Klingl A."/>
            <person name="Poehlein A."/>
            <person name="Daniel R."/>
            <person name="Brune A."/>
        </authorList>
    </citation>
    <scope>NUCLEOTIDE SEQUENCE [LARGE SCALE GENOMIC DNA]</scope>
    <source>
        <strain evidence="10">Mpt1</strain>
    </source>
</reference>
<dbReference type="RefSeq" id="WP_048111238.1">
    <property type="nucleotide sequence ID" value="NZ_CP010070.1"/>
</dbReference>
<dbReference type="InterPro" id="IPR052218">
    <property type="entry name" value="Preflagellin_Peptidase"/>
</dbReference>
<dbReference type="Proteomes" id="UP000030787">
    <property type="component" value="Chromosome"/>
</dbReference>
<evidence type="ECO:0000256" key="3">
    <source>
        <dbReference type="ARBA" id="ARBA00022692"/>
    </source>
</evidence>
<dbReference type="PANTHER" id="PTHR36506">
    <property type="entry name" value="PREFLAGELLIN PEPTIDASE"/>
    <property type="match status" value="1"/>
</dbReference>
<dbReference type="OrthoDB" id="19094at2157"/>
<dbReference type="GeneID" id="24817755"/>
<feature type="domain" description="Prepilin type IV endopeptidase peptidase" evidence="7">
    <location>
        <begin position="14"/>
        <end position="183"/>
    </location>
</feature>
<organism evidence="9 10">
    <name type="scientific">Candidatus Methanoplasma termitum</name>
    <dbReference type="NCBI Taxonomy" id="1577791"/>
    <lineage>
        <taxon>Archaea</taxon>
        <taxon>Methanobacteriati</taxon>
        <taxon>Thermoplasmatota</taxon>
        <taxon>Thermoplasmata</taxon>
        <taxon>Methanomassiliicoccales</taxon>
        <taxon>Methanomassiliicoccaceae</taxon>
        <taxon>Candidatus Methanoplasma</taxon>
    </lineage>
</organism>
<dbReference type="KEGG" id="mear:Mpt1_c00800"/>
<dbReference type="STRING" id="1577791.Mpt1_c00800"/>
<dbReference type="EC" id="3.4.23.52" evidence="9"/>
<feature type="transmembrane region" description="Helical" evidence="6">
    <location>
        <begin position="106"/>
        <end position="127"/>
    </location>
</feature>
<dbReference type="GO" id="GO:0004190">
    <property type="term" value="F:aspartic-type endopeptidase activity"/>
    <property type="evidence" value="ECO:0007669"/>
    <property type="project" value="InterPro"/>
</dbReference>
<keyword evidence="4 6" id="KW-1133">Transmembrane helix</keyword>
<evidence type="ECO:0000256" key="5">
    <source>
        <dbReference type="ARBA" id="ARBA00023136"/>
    </source>
</evidence>
<dbReference type="AlphaFoldDB" id="A0A0A7LA08"/>
<dbReference type="PANTHER" id="PTHR36506:SF1">
    <property type="entry name" value="PREFLAGELLIN PEPTIDASE"/>
    <property type="match status" value="1"/>
</dbReference>
<keyword evidence="9" id="KW-0378">Hydrolase</keyword>
<feature type="transmembrane region" description="Helical" evidence="6">
    <location>
        <begin position="85"/>
        <end position="100"/>
    </location>
</feature>
<evidence type="ECO:0000256" key="2">
    <source>
        <dbReference type="ARBA" id="ARBA00022475"/>
    </source>
</evidence>
<protein>
    <submittedName>
        <fullName evidence="9">FlaK protein</fullName>
        <ecNumber evidence="9">3.4.23.52</ecNumber>
    </submittedName>
</protein>
<dbReference type="InterPro" id="IPR000045">
    <property type="entry name" value="Prepilin_IV_endopep_pep"/>
</dbReference>
<dbReference type="HOGENOM" id="CLU_1010484_0_0_2"/>
<comment type="subcellular location">
    <subcellularLocation>
        <location evidence="1">Cell membrane</location>
        <topology evidence="1">Multi-pass membrane protein</topology>
    </subcellularLocation>
</comment>
<feature type="transmembrane region" description="Helical" evidence="6">
    <location>
        <begin position="60"/>
        <end position="78"/>
    </location>
</feature>
<keyword evidence="3 6" id="KW-0812">Transmembrane</keyword>
<feature type="transmembrane region" description="Helical" evidence="6">
    <location>
        <begin position="6"/>
        <end position="24"/>
    </location>
</feature>